<evidence type="ECO:0000313" key="6">
    <source>
        <dbReference type="Proteomes" id="UP001232445"/>
    </source>
</evidence>
<keyword evidence="6" id="KW-1185">Reference proteome</keyword>
<evidence type="ECO:0000256" key="3">
    <source>
        <dbReference type="SAM" id="SignalP"/>
    </source>
</evidence>
<evidence type="ECO:0000256" key="1">
    <source>
        <dbReference type="SAM" id="Coils"/>
    </source>
</evidence>
<dbReference type="PROSITE" id="PS51257">
    <property type="entry name" value="PROKAR_LIPOPROTEIN"/>
    <property type="match status" value="1"/>
</dbReference>
<proteinExistence type="predicted"/>
<feature type="domain" description="DUF4349" evidence="4">
    <location>
        <begin position="79"/>
        <end position="296"/>
    </location>
</feature>
<protein>
    <submittedName>
        <fullName evidence="5">Prefoldin subunit 5</fullName>
    </submittedName>
</protein>
<dbReference type="EMBL" id="JAUSUQ010000014">
    <property type="protein sequence ID" value="MDQ0340493.1"/>
    <property type="molecule type" value="Genomic_DNA"/>
</dbReference>
<organism evidence="5 6">
    <name type="scientific">Caldalkalibacillus uzonensis</name>
    <dbReference type="NCBI Taxonomy" id="353224"/>
    <lineage>
        <taxon>Bacteria</taxon>
        <taxon>Bacillati</taxon>
        <taxon>Bacillota</taxon>
        <taxon>Bacilli</taxon>
        <taxon>Bacillales</taxon>
        <taxon>Bacillaceae</taxon>
        <taxon>Caldalkalibacillus</taxon>
    </lineage>
</organism>
<comment type="caution">
    <text evidence="5">The sequence shown here is derived from an EMBL/GenBank/DDBJ whole genome shotgun (WGS) entry which is preliminary data.</text>
</comment>
<sequence length="313" mass="35784">MVKKRMHTWYCSLVMALLVMISGCSASSGDMAGEAGDAKWITHEGQAESADTAIERSSAIREEEAAEAEAGSMDGDPERKIIREQYLHLDVQDLDQTLERVEKLVNRISGAYIESVEQWEVETPHRQAEYHAHVILRLPVGQAVSLLQEIETYGNVLRRSVHGQDVTVEYVDNESRLRNLTKHEERLLSLYDQAETIEDMLKLEKELSRIREQIETIQGRQQYLDRVTSTVRVTLDIRQVEEKEYLGAQDNKSVWHEAWAGLKQSVHNIGRLAQRGFVLLVTLIPYLIIVAVLGLPGYMLTTRLYRKRKTRGD</sequence>
<keyword evidence="3" id="KW-0732">Signal</keyword>
<feature type="coiled-coil region" evidence="1">
    <location>
        <begin position="193"/>
        <end position="220"/>
    </location>
</feature>
<feature type="signal peptide" evidence="3">
    <location>
        <begin position="1"/>
        <end position="26"/>
    </location>
</feature>
<dbReference type="Proteomes" id="UP001232445">
    <property type="component" value="Unassembled WGS sequence"/>
</dbReference>
<keyword evidence="1" id="KW-0175">Coiled coil</keyword>
<gene>
    <name evidence="5" type="ORF">J2S00_003308</name>
</gene>
<feature type="chain" id="PRO_5045723920" evidence="3">
    <location>
        <begin position="27"/>
        <end position="313"/>
    </location>
</feature>
<evidence type="ECO:0000259" key="4">
    <source>
        <dbReference type="Pfam" id="PF14257"/>
    </source>
</evidence>
<accession>A0ABU0CVQ4</accession>
<dbReference type="RefSeq" id="WP_188624189.1">
    <property type="nucleotide sequence ID" value="NZ_JAUSUQ010000014.1"/>
</dbReference>
<dbReference type="InterPro" id="IPR025645">
    <property type="entry name" value="DUF4349"/>
</dbReference>
<feature type="transmembrane region" description="Helical" evidence="2">
    <location>
        <begin position="277"/>
        <end position="301"/>
    </location>
</feature>
<evidence type="ECO:0000313" key="5">
    <source>
        <dbReference type="EMBL" id="MDQ0340493.1"/>
    </source>
</evidence>
<name>A0ABU0CVQ4_9BACI</name>
<keyword evidence="2" id="KW-0472">Membrane</keyword>
<keyword evidence="2" id="KW-1133">Transmembrane helix</keyword>
<dbReference type="Pfam" id="PF14257">
    <property type="entry name" value="DUF4349"/>
    <property type="match status" value="1"/>
</dbReference>
<reference evidence="5 6" key="1">
    <citation type="submission" date="2023-07" db="EMBL/GenBank/DDBJ databases">
        <title>Genomic Encyclopedia of Type Strains, Phase IV (KMG-IV): sequencing the most valuable type-strain genomes for metagenomic binning, comparative biology and taxonomic classification.</title>
        <authorList>
            <person name="Goeker M."/>
        </authorList>
    </citation>
    <scope>NUCLEOTIDE SEQUENCE [LARGE SCALE GENOMIC DNA]</scope>
    <source>
        <strain evidence="5 6">DSM 17740</strain>
    </source>
</reference>
<keyword evidence="2" id="KW-0812">Transmembrane</keyword>
<evidence type="ECO:0000256" key="2">
    <source>
        <dbReference type="SAM" id="Phobius"/>
    </source>
</evidence>